<keyword evidence="10" id="KW-1185">Reference proteome</keyword>
<evidence type="ECO:0000313" key="10">
    <source>
        <dbReference type="Proteomes" id="UP000613743"/>
    </source>
</evidence>
<evidence type="ECO:0000256" key="6">
    <source>
        <dbReference type="ARBA" id="ARBA00022989"/>
    </source>
</evidence>
<feature type="transmembrane region" description="Helical" evidence="8">
    <location>
        <begin position="110"/>
        <end position="129"/>
    </location>
</feature>
<organism evidence="9 10">
    <name type="scientific">Shewanella gelidii</name>
    <dbReference type="NCBI Taxonomy" id="1642821"/>
    <lineage>
        <taxon>Bacteria</taxon>
        <taxon>Pseudomonadati</taxon>
        <taxon>Pseudomonadota</taxon>
        <taxon>Gammaproteobacteria</taxon>
        <taxon>Alteromonadales</taxon>
        <taxon>Shewanellaceae</taxon>
        <taxon>Shewanella</taxon>
    </lineage>
</organism>
<evidence type="ECO:0000256" key="8">
    <source>
        <dbReference type="SAM" id="Phobius"/>
    </source>
</evidence>
<keyword evidence="6 8" id="KW-1133">Transmembrane helix</keyword>
<feature type="transmembrane region" description="Helical" evidence="8">
    <location>
        <begin position="53"/>
        <end position="74"/>
    </location>
</feature>
<evidence type="ECO:0000256" key="4">
    <source>
        <dbReference type="ARBA" id="ARBA00022475"/>
    </source>
</evidence>
<evidence type="ECO:0000256" key="1">
    <source>
        <dbReference type="ARBA" id="ARBA00004429"/>
    </source>
</evidence>
<gene>
    <name evidence="9" type="ORF">GCM10009332_11450</name>
</gene>
<evidence type="ECO:0000256" key="2">
    <source>
        <dbReference type="ARBA" id="ARBA00005632"/>
    </source>
</evidence>
<dbReference type="GO" id="GO:0005886">
    <property type="term" value="C:plasma membrane"/>
    <property type="evidence" value="ECO:0007669"/>
    <property type="project" value="UniProtKB-SubCell"/>
</dbReference>
<proteinExistence type="inferred from homology"/>
<evidence type="ECO:0000313" key="9">
    <source>
        <dbReference type="EMBL" id="GGI75720.1"/>
    </source>
</evidence>
<keyword evidence="7 8" id="KW-0472">Membrane</keyword>
<feature type="transmembrane region" description="Helical" evidence="8">
    <location>
        <begin position="20"/>
        <end position="41"/>
    </location>
</feature>
<comment type="caution">
    <text evidence="9">The sequence shown here is derived from an EMBL/GenBank/DDBJ whole genome shotgun (WGS) entry which is preliminary data.</text>
</comment>
<feature type="transmembrane region" description="Helical" evidence="8">
    <location>
        <begin position="80"/>
        <end position="98"/>
    </location>
</feature>
<dbReference type="EMBL" id="BMPZ01000002">
    <property type="protein sequence ID" value="GGI75720.1"/>
    <property type="molecule type" value="Genomic_DNA"/>
</dbReference>
<dbReference type="Pfam" id="PF06146">
    <property type="entry name" value="PsiE"/>
    <property type="match status" value="1"/>
</dbReference>
<reference evidence="9" key="2">
    <citation type="submission" date="2020-09" db="EMBL/GenBank/DDBJ databases">
        <authorList>
            <person name="Sun Q."/>
            <person name="Ohkuma M."/>
        </authorList>
    </citation>
    <scope>NUCLEOTIDE SEQUENCE</scope>
    <source>
        <strain evidence="9">JCM 30804</strain>
    </source>
</reference>
<reference evidence="9" key="1">
    <citation type="journal article" date="2014" name="Int. J. Syst. Evol. Microbiol.">
        <title>Complete genome sequence of Corynebacterium casei LMG S-19264T (=DSM 44701T), isolated from a smear-ripened cheese.</title>
        <authorList>
            <consortium name="US DOE Joint Genome Institute (JGI-PGF)"/>
            <person name="Walter F."/>
            <person name="Albersmeier A."/>
            <person name="Kalinowski J."/>
            <person name="Ruckert C."/>
        </authorList>
    </citation>
    <scope>NUCLEOTIDE SEQUENCE</scope>
    <source>
        <strain evidence="9">JCM 30804</strain>
    </source>
</reference>
<evidence type="ECO:0000256" key="5">
    <source>
        <dbReference type="ARBA" id="ARBA00022692"/>
    </source>
</evidence>
<dbReference type="PANTHER" id="PTHR37819">
    <property type="entry name" value="PROTEIN PSIE"/>
    <property type="match status" value="1"/>
</dbReference>
<dbReference type="AlphaFoldDB" id="A0A917JNY4"/>
<comment type="subcellular location">
    <subcellularLocation>
        <location evidence="1">Cell inner membrane</location>
        <topology evidence="1">Multi-pass membrane protein</topology>
    </subcellularLocation>
</comment>
<name>A0A917JNY4_9GAMM</name>
<dbReference type="PIRSF" id="PIRSF029598">
    <property type="entry name" value="PsiE"/>
    <property type="match status" value="1"/>
</dbReference>
<dbReference type="PANTHER" id="PTHR37819:SF1">
    <property type="entry name" value="PROTEIN PSIE"/>
    <property type="match status" value="1"/>
</dbReference>
<evidence type="ECO:0000256" key="7">
    <source>
        <dbReference type="ARBA" id="ARBA00023136"/>
    </source>
</evidence>
<dbReference type="Proteomes" id="UP000613743">
    <property type="component" value="Unassembled WGS sequence"/>
</dbReference>
<keyword evidence="5 8" id="KW-0812">Transmembrane</keyword>
<protein>
    <recommendedName>
        <fullName evidence="3">Protein PsiE</fullName>
    </recommendedName>
</protein>
<dbReference type="GO" id="GO:0016036">
    <property type="term" value="P:cellular response to phosphate starvation"/>
    <property type="evidence" value="ECO:0007669"/>
    <property type="project" value="InterPro"/>
</dbReference>
<accession>A0A917JNY4</accession>
<dbReference type="InterPro" id="IPR020948">
    <property type="entry name" value="P_starv_induced_PsiE-like"/>
</dbReference>
<sequence length="143" mass="15931">MLGTTLGIAMNLYKKYGHSSLRAVEHFVLIIIALATIVAIGQEIVHIIDAKKVALADLLLLFIFLEVLAMVGNYAESGKLPIRMPIYIAIVALARYLILDMKSMDDWRILTIAISTLVLASTVIIIRWGQLKLPYPRPKNSDE</sequence>
<dbReference type="InterPro" id="IPR009315">
    <property type="entry name" value="P_starv_induced_PsiE"/>
</dbReference>
<evidence type="ECO:0000256" key="3">
    <source>
        <dbReference type="ARBA" id="ARBA00021903"/>
    </source>
</evidence>
<keyword evidence="4" id="KW-1003">Cell membrane</keyword>
<comment type="similarity">
    <text evidence="2">Belongs to the PsiE family.</text>
</comment>